<proteinExistence type="predicted"/>
<accession>A0AAV6TCB8</accession>
<name>A0AAV6TCB8_SOLSE</name>
<comment type="caution">
    <text evidence="1">The sequence shown here is derived from an EMBL/GenBank/DDBJ whole genome shotgun (WGS) entry which is preliminary data.</text>
</comment>
<dbReference type="Proteomes" id="UP000693946">
    <property type="component" value="Linkage Group LG1"/>
</dbReference>
<keyword evidence="2" id="KW-1185">Reference proteome</keyword>
<protein>
    <submittedName>
        <fullName evidence="1">Uncharacterized protein</fullName>
    </submittedName>
</protein>
<reference evidence="1 2" key="1">
    <citation type="journal article" date="2021" name="Sci. Rep.">
        <title>Chromosome anchoring in Senegalese sole (Solea senegalensis) reveals sex-associated markers and genome rearrangements in flatfish.</title>
        <authorList>
            <person name="Guerrero-Cozar I."/>
            <person name="Gomez-Garrido J."/>
            <person name="Berbel C."/>
            <person name="Martinez-Blanch J.F."/>
            <person name="Alioto T."/>
            <person name="Claros M.G."/>
            <person name="Gagnaire P.A."/>
            <person name="Manchado M."/>
        </authorList>
    </citation>
    <scope>NUCLEOTIDE SEQUENCE [LARGE SCALE GENOMIC DNA]</scope>
    <source>
        <strain evidence="1">Sse05_10M</strain>
    </source>
</reference>
<evidence type="ECO:0000313" key="1">
    <source>
        <dbReference type="EMBL" id="KAG7527015.1"/>
    </source>
</evidence>
<dbReference type="EMBL" id="JAGKHQ010000001">
    <property type="protein sequence ID" value="KAG7527015.1"/>
    <property type="molecule type" value="Genomic_DNA"/>
</dbReference>
<dbReference type="AlphaFoldDB" id="A0AAV6TCB8"/>
<organism evidence="1 2">
    <name type="scientific">Solea senegalensis</name>
    <name type="common">Senegalese sole</name>
    <dbReference type="NCBI Taxonomy" id="28829"/>
    <lineage>
        <taxon>Eukaryota</taxon>
        <taxon>Metazoa</taxon>
        <taxon>Chordata</taxon>
        <taxon>Craniata</taxon>
        <taxon>Vertebrata</taxon>
        <taxon>Euteleostomi</taxon>
        <taxon>Actinopterygii</taxon>
        <taxon>Neopterygii</taxon>
        <taxon>Teleostei</taxon>
        <taxon>Neoteleostei</taxon>
        <taxon>Acanthomorphata</taxon>
        <taxon>Carangaria</taxon>
        <taxon>Pleuronectiformes</taxon>
        <taxon>Pleuronectoidei</taxon>
        <taxon>Soleidae</taxon>
        <taxon>Solea</taxon>
    </lineage>
</organism>
<sequence length="112" mass="12255">MGSVSTLFNTSLFTLYDTRRRFTAAFGALKHVLLCGSSKGKFRCGTYKSLFRGVLLGLTVKGLSSESPTDTVLGLLSELRLDLDRHTLLFGKSILNDGGCHRPDTVSEALWL</sequence>
<gene>
    <name evidence="1" type="ORF">JOB18_048145</name>
</gene>
<evidence type="ECO:0000313" key="2">
    <source>
        <dbReference type="Proteomes" id="UP000693946"/>
    </source>
</evidence>